<dbReference type="PANTHER" id="PTHR33033:SF83">
    <property type="entry name" value="REVERSE TRANSCRIPTASE-LIKE PROTEIN"/>
    <property type="match status" value="1"/>
</dbReference>
<evidence type="ECO:0000313" key="4">
    <source>
        <dbReference type="Proteomes" id="UP000026915"/>
    </source>
</evidence>
<protein>
    <recommendedName>
        <fullName evidence="2">RNase H type-1 domain-containing protein</fullName>
    </recommendedName>
</protein>
<feature type="region of interest" description="Disordered" evidence="1">
    <location>
        <begin position="1"/>
        <end position="29"/>
    </location>
</feature>
<evidence type="ECO:0000259" key="2">
    <source>
        <dbReference type="Pfam" id="PF13456"/>
    </source>
</evidence>
<dbReference type="Proteomes" id="UP000026915">
    <property type="component" value="Chromosome 10"/>
</dbReference>
<evidence type="ECO:0000256" key="1">
    <source>
        <dbReference type="SAM" id="MobiDB-lite"/>
    </source>
</evidence>
<dbReference type="AlphaFoldDB" id="A0A061FQI2"/>
<dbReference type="InParanoid" id="A0A061FQI2"/>
<dbReference type="SUPFAM" id="SSF53098">
    <property type="entry name" value="Ribonuclease H-like"/>
    <property type="match status" value="1"/>
</dbReference>
<keyword evidence="4" id="KW-1185">Reference proteome</keyword>
<dbReference type="EMBL" id="CM001888">
    <property type="protein sequence ID" value="EOY19326.1"/>
    <property type="molecule type" value="Genomic_DNA"/>
</dbReference>
<dbReference type="GO" id="GO:0003676">
    <property type="term" value="F:nucleic acid binding"/>
    <property type="evidence" value="ECO:0007669"/>
    <property type="project" value="InterPro"/>
</dbReference>
<dbReference type="GO" id="GO:0004523">
    <property type="term" value="F:RNA-DNA hybrid ribonuclease activity"/>
    <property type="evidence" value="ECO:0007669"/>
    <property type="project" value="InterPro"/>
</dbReference>
<proteinExistence type="predicted"/>
<gene>
    <name evidence="3" type="ORF">TCM_044395</name>
</gene>
<dbReference type="Gramene" id="EOY19326">
    <property type="protein sequence ID" value="EOY19326"/>
    <property type="gene ID" value="TCM_044395"/>
</dbReference>
<feature type="domain" description="RNase H type-1" evidence="2">
    <location>
        <begin position="195"/>
        <end position="275"/>
    </location>
</feature>
<dbReference type="CDD" id="cd06222">
    <property type="entry name" value="RNase_H_like"/>
    <property type="match status" value="1"/>
</dbReference>
<sequence>MVMNLGSGDVNDRFNKQGNGRPKGSKNKPKVSIVGRMVWSSTKLSEVVFVNVGIIITYEKSIMFWRDAWMRDLVVKLEFLRLFALAQNKDEKLCEYGQWMEIGWQWQIELRRQLFGWEYEQWTLSIPKLQFTSNSFKNHFKRDVIWSEVKWSEMIESYEDIYRRPSLVSIAPKQKPAREKSMWEAPSLGWVKFDVDGASTRNPNQTGIEGIVRNYKGDILLRFSKSMGVCDANCAEIMAVREAFILFTKILRQTHLNLWIESDSTNVIRWLKDLLKTPWRHRQCMGQIGCF</sequence>
<name>A0A061FQI2_THECC</name>
<dbReference type="HOGENOM" id="CLU_957817_0_0_1"/>
<dbReference type="InterPro" id="IPR044730">
    <property type="entry name" value="RNase_H-like_dom_plant"/>
</dbReference>
<dbReference type="Pfam" id="PF13456">
    <property type="entry name" value="RVT_3"/>
    <property type="match status" value="1"/>
</dbReference>
<accession>A0A061FQI2</accession>
<dbReference type="PANTHER" id="PTHR33033">
    <property type="entry name" value="POLYNUCLEOTIDYL TRANSFERASE, RIBONUCLEASE H-LIKE SUPERFAMILY PROTEIN-RELATED"/>
    <property type="match status" value="1"/>
</dbReference>
<dbReference type="Gene3D" id="3.30.420.10">
    <property type="entry name" value="Ribonuclease H-like superfamily/Ribonuclease H"/>
    <property type="match status" value="1"/>
</dbReference>
<organism evidence="3 4">
    <name type="scientific">Theobroma cacao</name>
    <name type="common">Cacao</name>
    <name type="synonym">Cocoa</name>
    <dbReference type="NCBI Taxonomy" id="3641"/>
    <lineage>
        <taxon>Eukaryota</taxon>
        <taxon>Viridiplantae</taxon>
        <taxon>Streptophyta</taxon>
        <taxon>Embryophyta</taxon>
        <taxon>Tracheophyta</taxon>
        <taxon>Spermatophyta</taxon>
        <taxon>Magnoliopsida</taxon>
        <taxon>eudicotyledons</taxon>
        <taxon>Gunneridae</taxon>
        <taxon>Pentapetalae</taxon>
        <taxon>rosids</taxon>
        <taxon>malvids</taxon>
        <taxon>Malvales</taxon>
        <taxon>Malvaceae</taxon>
        <taxon>Byttnerioideae</taxon>
        <taxon>Theobroma</taxon>
    </lineage>
</organism>
<reference evidence="3 4" key="1">
    <citation type="journal article" date="2013" name="Genome Biol.">
        <title>The genome sequence of the most widely cultivated cacao type and its use to identify candidate genes regulating pod color.</title>
        <authorList>
            <person name="Motamayor J.C."/>
            <person name="Mockaitis K."/>
            <person name="Schmutz J."/>
            <person name="Haiminen N."/>
            <person name="Iii D.L."/>
            <person name="Cornejo O."/>
            <person name="Findley S.D."/>
            <person name="Zheng P."/>
            <person name="Utro F."/>
            <person name="Royaert S."/>
            <person name="Saski C."/>
            <person name="Jenkins J."/>
            <person name="Podicheti R."/>
            <person name="Zhao M."/>
            <person name="Scheffler B.E."/>
            <person name="Stack J.C."/>
            <person name="Feltus F.A."/>
            <person name="Mustiga G.M."/>
            <person name="Amores F."/>
            <person name="Phillips W."/>
            <person name="Marelli J.P."/>
            <person name="May G.D."/>
            <person name="Shapiro H."/>
            <person name="Ma J."/>
            <person name="Bustamante C.D."/>
            <person name="Schnell R.J."/>
            <person name="Main D."/>
            <person name="Gilbert D."/>
            <person name="Parida L."/>
            <person name="Kuhn D.N."/>
        </authorList>
    </citation>
    <scope>NUCLEOTIDE SEQUENCE [LARGE SCALE GENOMIC DNA]</scope>
    <source>
        <strain evidence="4">cv. Matina 1-6</strain>
    </source>
</reference>
<dbReference type="InterPro" id="IPR012337">
    <property type="entry name" value="RNaseH-like_sf"/>
</dbReference>
<dbReference type="InterPro" id="IPR002156">
    <property type="entry name" value="RNaseH_domain"/>
</dbReference>
<evidence type="ECO:0000313" key="3">
    <source>
        <dbReference type="EMBL" id="EOY19326.1"/>
    </source>
</evidence>
<dbReference type="InterPro" id="IPR036397">
    <property type="entry name" value="RNaseH_sf"/>
</dbReference>